<feature type="region of interest" description="Disordered" evidence="1">
    <location>
        <begin position="921"/>
        <end position="948"/>
    </location>
</feature>
<dbReference type="NCBIfam" id="TIGR00229">
    <property type="entry name" value="sensory_box"/>
    <property type="match status" value="3"/>
</dbReference>
<evidence type="ECO:0000313" key="4">
    <source>
        <dbReference type="EMBL" id="MTD32345.1"/>
    </source>
</evidence>
<organism evidence="4 5">
    <name type="scientific">Paludibacterium denitrificans</name>
    <dbReference type="NCBI Taxonomy" id="2675226"/>
    <lineage>
        <taxon>Bacteria</taxon>
        <taxon>Pseudomonadati</taxon>
        <taxon>Pseudomonadota</taxon>
        <taxon>Betaproteobacteria</taxon>
        <taxon>Neisseriales</taxon>
        <taxon>Chromobacteriaceae</taxon>
        <taxon>Paludibacterium</taxon>
    </lineage>
</organism>
<comment type="caution">
    <text evidence="4">The sequence shown here is derived from an EMBL/GenBank/DDBJ whole genome shotgun (WGS) entry which is preliminary data.</text>
</comment>
<dbReference type="SUPFAM" id="SSF55781">
    <property type="entry name" value="GAF domain-like"/>
    <property type="match status" value="1"/>
</dbReference>
<feature type="transmembrane region" description="Helical" evidence="2">
    <location>
        <begin position="118"/>
        <end position="137"/>
    </location>
</feature>
<dbReference type="InterPro" id="IPR013656">
    <property type="entry name" value="PAS_4"/>
</dbReference>
<protein>
    <submittedName>
        <fullName evidence="4">PAS domain S-box protein</fullName>
    </submittedName>
</protein>
<evidence type="ECO:0000313" key="5">
    <source>
        <dbReference type="Proteomes" id="UP000446658"/>
    </source>
</evidence>
<dbReference type="Pfam" id="PF00989">
    <property type="entry name" value="PAS"/>
    <property type="match status" value="1"/>
</dbReference>
<dbReference type="InterPro" id="IPR052155">
    <property type="entry name" value="Biofilm_reg_signaling"/>
</dbReference>
<evidence type="ECO:0000259" key="3">
    <source>
        <dbReference type="PROSITE" id="PS50112"/>
    </source>
</evidence>
<dbReference type="PROSITE" id="PS50112">
    <property type="entry name" value="PAS"/>
    <property type="match status" value="2"/>
</dbReference>
<feature type="domain" description="PAS" evidence="3">
    <location>
        <begin position="267"/>
        <end position="319"/>
    </location>
</feature>
<dbReference type="InterPro" id="IPR013767">
    <property type="entry name" value="PAS_fold"/>
</dbReference>
<keyword evidence="2" id="KW-0812">Transmembrane</keyword>
<dbReference type="InterPro" id="IPR000014">
    <property type="entry name" value="PAS"/>
</dbReference>
<feature type="transmembrane region" description="Helical" evidence="2">
    <location>
        <begin position="79"/>
        <end position="98"/>
    </location>
</feature>
<feature type="transmembrane region" description="Helical" evidence="2">
    <location>
        <begin position="211"/>
        <end position="233"/>
    </location>
</feature>
<dbReference type="InterPro" id="IPR003018">
    <property type="entry name" value="GAF"/>
</dbReference>
<dbReference type="Gene3D" id="3.30.450.20">
    <property type="entry name" value="PAS domain"/>
    <property type="match status" value="3"/>
</dbReference>
<feature type="transmembrane region" description="Helical" evidence="2">
    <location>
        <begin position="45"/>
        <end position="67"/>
    </location>
</feature>
<dbReference type="Pfam" id="PF17159">
    <property type="entry name" value="MASE3"/>
    <property type="match status" value="1"/>
</dbReference>
<dbReference type="CDD" id="cd00130">
    <property type="entry name" value="PAS"/>
    <property type="match status" value="2"/>
</dbReference>
<dbReference type="GO" id="GO:0006355">
    <property type="term" value="P:regulation of DNA-templated transcription"/>
    <property type="evidence" value="ECO:0007669"/>
    <property type="project" value="InterPro"/>
</dbReference>
<keyword evidence="5" id="KW-1185">Reference proteome</keyword>
<proteinExistence type="predicted"/>
<dbReference type="SUPFAM" id="SSF55785">
    <property type="entry name" value="PYP-like sensor domain (PAS domain)"/>
    <property type="match status" value="3"/>
</dbReference>
<feature type="transmembrane region" description="Helical" evidence="2">
    <location>
        <begin position="178"/>
        <end position="199"/>
    </location>
</feature>
<sequence>MSHHSIFTSLANQREATAFSWQSALWVSLPPLLLSAVCVLGTSISYLLFHTLAELISIIIALTALVVATTSRRFTRNHFVVFIAVVIGWCAALDPAHTLVFKGMGLTLNNSANPATQIWIAARAIQAVALLFAPLFLRRSVRVGWLHLVMGGITLGVGGLIAAGHFPTAYIDGQGLTPFKITSEYVIVALLGVTLWRLWRDRKLMAPTLAYHLAAAVVAMILSELAFTHYVSVYSNANLIGHLFKIFAYWFIYIALVHNTLREPFTMLARAASTYDAVPEPTIVVQTDGTIREANQASEDYTGLQLEQLIGQSSHTLFHDASIPAEHCPVCLRIAQGTATFTQELVQEKGFWAVECSVAPFSGNDPEHAYVRVIRDISQRRQLEAERETLVYNLGERIKELRCLYAISDLIEKPDIDIPSLLKGVIDVLPSAFRFPEQAQAGLVSQWGQFGMAFGDCHNDNTRQLQRPLEVNGATVGTVWVCYPEAIPLDDAPFLAEEQELMDTVALRVSETIENNLAAARLQRLTNFYEMLSATNRAIVHCRSIEQLLVALFEALSAHSTFPMLFIARTNNGQLPFYPVHAYGINDTHLQTLTRTLADPASLIGQILPQLQTGNIVCTAVPPASDDNASEWITYLHAQGITERAIMPLLREGELLGIVGLYATRADAFDQDQLRLLGEMATDMSFALYSPVAEQRRIAAEELATLSEHRFREVFESSPLPMQIHSVTTGTIHAINRAHTKWLGYTTADISNENDWFEHVFVDPDIREQIRQLWQQDLRLAQSSSLIARSPELTLRCKDGSNRIAHGTMTVVGNDAVLAWTDLTDIRHGELALRESEQRFRSMIEQTVSGIYVRRDGSYIYVNPRYCEMTGWAAEDLLGKNVLEFTVQDPAVLQSIHAAPGPAGRRGTQHCLFRAVPAQGRRTAGAGPASGHHQLGQQPGHHRHGAGHYRAQAYRTADRQLRETAGRLNESHPAGRIQHGRPA</sequence>
<dbReference type="Proteomes" id="UP000446658">
    <property type="component" value="Unassembled WGS sequence"/>
</dbReference>
<evidence type="ECO:0000256" key="1">
    <source>
        <dbReference type="SAM" id="MobiDB-lite"/>
    </source>
</evidence>
<gene>
    <name evidence="4" type="ORF">GKE73_00675</name>
</gene>
<evidence type="ECO:0000256" key="2">
    <source>
        <dbReference type="SAM" id="Phobius"/>
    </source>
</evidence>
<dbReference type="AlphaFoldDB" id="A0A844GCL3"/>
<dbReference type="Pfam" id="PF13185">
    <property type="entry name" value="GAF_2"/>
    <property type="match status" value="1"/>
</dbReference>
<keyword evidence="2" id="KW-1133">Transmembrane helix</keyword>
<accession>A0A844GCL3</accession>
<keyword evidence="2" id="KW-0472">Membrane</keyword>
<dbReference type="SMART" id="SM00091">
    <property type="entry name" value="PAS"/>
    <property type="match status" value="3"/>
</dbReference>
<dbReference type="Pfam" id="PF08448">
    <property type="entry name" value="PAS_4"/>
    <property type="match status" value="1"/>
</dbReference>
<dbReference type="EMBL" id="WLYX01000001">
    <property type="protein sequence ID" value="MTD32345.1"/>
    <property type="molecule type" value="Genomic_DNA"/>
</dbReference>
<name>A0A844GCL3_9NEIS</name>
<dbReference type="Pfam" id="PF13426">
    <property type="entry name" value="PAS_9"/>
    <property type="match status" value="1"/>
</dbReference>
<dbReference type="PANTHER" id="PTHR44757">
    <property type="entry name" value="DIGUANYLATE CYCLASE DGCP"/>
    <property type="match status" value="1"/>
</dbReference>
<dbReference type="InterPro" id="IPR033425">
    <property type="entry name" value="MASE3"/>
</dbReference>
<feature type="transmembrane region" description="Helical" evidence="2">
    <location>
        <begin position="144"/>
        <end position="166"/>
    </location>
</feature>
<dbReference type="PANTHER" id="PTHR44757:SF2">
    <property type="entry name" value="BIOFILM ARCHITECTURE MAINTENANCE PROTEIN MBAA"/>
    <property type="match status" value="1"/>
</dbReference>
<dbReference type="RefSeq" id="WP_230368718.1">
    <property type="nucleotide sequence ID" value="NZ_WLYX01000001.1"/>
</dbReference>
<reference evidence="4 5" key="1">
    <citation type="submission" date="2019-11" db="EMBL/GenBank/DDBJ databases">
        <title>Draft genome sequence of Paludibacterium sp. dN18-1.</title>
        <authorList>
            <person name="Im W.-T."/>
        </authorList>
    </citation>
    <scope>NUCLEOTIDE SEQUENCE [LARGE SCALE GENOMIC DNA]</scope>
    <source>
        <strain evidence="5">dN 18-1</strain>
    </source>
</reference>
<dbReference type="Gene3D" id="3.30.450.40">
    <property type="match status" value="1"/>
</dbReference>
<dbReference type="InterPro" id="IPR029016">
    <property type="entry name" value="GAF-like_dom_sf"/>
</dbReference>
<dbReference type="InterPro" id="IPR035965">
    <property type="entry name" value="PAS-like_dom_sf"/>
</dbReference>
<feature type="domain" description="PAS" evidence="3">
    <location>
        <begin position="836"/>
        <end position="885"/>
    </location>
</feature>